<dbReference type="PANTHER" id="PTHR43908">
    <property type="entry name" value="AT29763P-RELATED"/>
    <property type="match status" value="1"/>
</dbReference>
<dbReference type="Gene3D" id="1.10.287.110">
    <property type="entry name" value="DnaJ domain"/>
    <property type="match status" value="1"/>
</dbReference>
<dbReference type="GO" id="GO:0071218">
    <property type="term" value="P:cellular response to misfolded protein"/>
    <property type="evidence" value="ECO:0007669"/>
    <property type="project" value="TreeGrafter"/>
</dbReference>
<feature type="compositionally biased region" description="Polar residues" evidence="1">
    <location>
        <begin position="82"/>
        <end position="112"/>
    </location>
</feature>
<evidence type="ECO:0000313" key="4">
    <source>
        <dbReference type="Proteomes" id="UP001212997"/>
    </source>
</evidence>
<organism evidence="3 4">
    <name type="scientific">Meripilus lineatus</name>
    <dbReference type="NCBI Taxonomy" id="2056292"/>
    <lineage>
        <taxon>Eukaryota</taxon>
        <taxon>Fungi</taxon>
        <taxon>Dikarya</taxon>
        <taxon>Basidiomycota</taxon>
        <taxon>Agaricomycotina</taxon>
        <taxon>Agaricomycetes</taxon>
        <taxon>Polyporales</taxon>
        <taxon>Meripilaceae</taxon>
        <taxon>Meripilus</taxon>
    </lineage>
</organism>
<keyword evidence="4" id="KW-1185">Reference proteome</keyword>
<accession>A0AAD5V413</accession>
<comment type="caution">
    <text evidence="3">The sequence shown here is derived from an EMBL/GenBank/DDBJ whole genome shotgun (WGS) entry which is preliminary data.</text>
</comment>
<sequence>MYHPDITSDPKAKEKFQAVSEAYSILGDDRKRRAYDKTLGELPEFNSRTQRYGAVYETRRQRGATHAWEYSRPPPNAHRPSANHSYTYTHTQRTYPQPSSDPFASPYVQNATGKKAPPPHHHRMRHGYHSEADQANRVSSLWRAAQVFGVVLLVATVGGGFGASAA</sequence>
<dbReference type="CDD" id="cd06257">
    <property type="entry name" value="DnaJ"/>
    <property type="match status" value="1"/>
</dbReference>
<dbReference type="InterPro" id="IPR036869">
    <property type="entry name" value="J_dom_sf"/>
</dbReference>
<dbReference type="InterPro" id="IPR051100">
    <property type="entry name" value="DnaJ_subfamily_B/C"/>
</dbReference>
<proteinExistence type="predicted"/>
<protein>
    <recommendedName>
        <fullName evidence="2">J domain-containing protein</fullName>
    </recommendedName>
</protein>
<dbReference type="PROSITE" id="PS50076">
    <property type="entry name" value="DNAJ_2"/>
    <property type="match status" value="1"/>
</dbReference>
<gene>
    <name evidence="3" type="ORF">NLI96_g5066</name>
</gene>
<feature type="compositionally biased region" description="Basic residues" evidence="1">
    <location>
        <begin position="117"/>
        <end position="126"/>
    </location>
</feature>
<dbReference type="EMBL" id="JANAWD010000158">
    <property type="protein sequence ID" value="KAJ3485297.1"/>
    <property type="molecule type" value="Genomic_DNA"/>
</dbReference>
<reference evidence="3" key="1">
    <citation type="submission" date="2022-07" db="EMBL/GenBank/DDBJ databases">
        <title>Genome Sequence of Physisporinus lineatus.</title>
        <authorList>
            <person name="Buettner E."/>
        </authorList>
    </citation>
    <scope>NUCLEOTIDE SEQUENCE</scope>
    <source>
        <strain evidence="3">VT162</strain>
    </source>
</reference>
<dbReference type="InterPro" id="IPR001623">
    <property type="entry name" value="DnaJ_domain"/>
</dbReference>
<dbReference type="GO" id="GO:0005789">
    <property type="term" value="C:endoplasmic reticulum membrane"/>
    <property type="evidence" value="ECO:0007669"/>
    <property type="project" value="TreeGrafter"/>
</dbReference>
<feature type="region of interest" description="Disordered" evidence="1">
    <location>
        <begin position="63"/>
        <end position="126"/>
    </location>
</feature>
<dbReference type="SUPFAM" id="SSF46565">
    <property type="entry name" value="Chaperone J-domain"/>
    <property type="match status" value="1"/>
</dbReference>
<evidence type="ECO:0000313" key="3">
    <source>
        <dbReference type="EMBL" id="KAJ3485297.1"/>
    </source>
</evidence>
<dbReference type="InterPro" id="IPR018253">
    <property type="entry name" value="DnaJ_domain_CS"/>
</dbReference>
<dbReference type="AlphaFoldDB" id="A0AAD5V413"/>
<dbReference type="GO" id="GO:0030544">
    <property type="term" value="F:Hsp70 protein binding"/>
    <property type="evidence" value="ECO:0007669"/>
    <property type="project" value="TreeGrafter"/>
</dbReference>
<dbReference type="PANTHER" id="PTHR43908:SF3">
    <property type="entry name" value="AT29763P-RELATED"/>
    <property type="match status" value="1"/>
</dbReference>
<evidence type="ECO:0000259" key="2">
    <source>
        <dbReference type="PROSITE" id="PS50076"/>
    </source>
</evidence>
<evidence type="ECO:0000256" key="1">
    <source>
        <dbReference type="SAM" id="MobiDB-lite"/>
    </source>
</evidence>
<dbReference type="Proteomes" id="UP001212997">
    <property type="component" value="Unassembled WGS sequence"/>
</dbReference>
<dbReference type="Pfam" id="PF00226">
    <property type="entry name" value="DnaJ"/>
    <property type="match status" value="1"/>
</dbReference>
<feature type="domain" description="J" evidence="2">
    <location>
        <begin position="1"/>
        <end position="39"/>
    </location>
</feature>
<name>A0AAD5V413_9APHY</name>
<dbReference type="PROSITE" id="PS00636">
    <property type="entry name" value="DNAJ_1"/>
    <property type="match status" value="1"/>
</dbReference>